<dbReference type="InterPro" id="IPR029044">
    <property type="entry name" value="Nucleotide-diphossugar_trans"/>
</dbReference>
<proteinExistence type="predicted"/>
<evidence type="ECO:0008006" key="3">
    <source>
        <dbReference type="Google" id="ProtNLM"/>
    </source>
</evidence>
<protein>
    <recommendedName>
        <fullName evidence="3">Glycosyl transferase</fullName>
    </recommendedName>
</protein>
<dbReference type="EMBL" id="JBHSCZ010000002">
    <property type="protein sequence ID" value="MFC4263066.1"/>
    <property type="molecule type" value="Genomic_DNA"/>
</dbReference>
<sequence length="322" mass="37911">MNISYTVCSANYLHYAKALGDSIIAYNSNIKFVIFLLDKYEIKNSSIFEKFDVIGVDDIWLPELEDMNKRYNIFELSCALKPFAAQYIISNYTNCEKLLYFDCDILVFNTLQNVLQKLDHFSILLTPHKVTYSNSLDKNVFETQFLGAGLFNAGFFAIKNNPSVIEFLDWWKIRLIHHCYCKPHIGLFVDQLWLNLVPIFFKDYAPFTDLGYNVAYWNIAERGISKKNDVFYINENIPLTFFHFSGYAESTPHLLSKYAPDITFEKYPATYDLFQFYVNKSNINYGEDFKNVKPYFGIIAPKTAVREQNFFKRKYKKWFKKN</sequence>
<dbReference type="Gene3D" id="3.90.550.10">
    <property type="entry name" value="Spore Coat Polysaccharide Biosynthesis Protein SpsA, Chain A"/>
    <property type="match status" value="1"/>
</dbReference>
<accession>A0ABV8QT71</accession>
<dbReference type="Proteomes" id="UP001595907">
    <property type="component" value="Unassembled WGS sequence"/>
</dbReference>
<comment type="caution">
    <text evidence="1">The sequence shown here is derived from an EMBL/GenBank/DDBJ whole genome shotgun (WGS) entry which is preliminary data.</text>
</comment>
<gene>
    <name evidence="1" type="ORF">ACFOWM_09265</name>
</gene>
<organism evidence="1 2">
    <name type="scientific">Ferruginibacter yonginensis</name>
    <dbReference type="NCBI Taxonomy" id="1310416"/>
    <lineage>
        <taxon>Bacteria</taxon>
        <taxon>Pseudomonadati</taxon>
        <taxon>Bacteroidota</taxon>
        <taxon>Chitinophagia</taxon>
        <taxon>Chitinophagales</taxon>
        <taxon>Chitinophagaceae</taxon>
        <taxon>Ferruginibacter</taxon>
    </lineage>
</organism>
<dbReference type="SUPFAM" id="SSF53448">
    <property type="entry name" value="Nucleotide-diphospho-sugar transferases"/>
    <property type="match status" value="1"/>
</dbReference>
<evidence type="ECO:0000313" key="2">
    <source>
        <dbReference type="Proteomes" id="UP001595907"/>
    </source>
</evidence>
<dbReference type="RefSeq" id="WP_379709143.1">
    <property type="nucleotide sequence ID" value="NZ_JBHSCZ010000002.1"/>
</dbReference>
<evidence type="ECO:0000313" key="1">
    <source>
        <dbReference type="EMBL" id="MFC4263066.1"/>
    </source>
</evidence>
<reference evidence="2" key="1">
    <citation type="journal article" date="2019" name="Int. J. Syst. Evol. Microbiol.">
        <title>The Global Catalogue of Microorganisms (GCM) 10K type strain sequencing project: providing services to taxonomists for standard genome sequencing and annotation.</title>
        <authorList>
            <consortium name="The Broad Institute Genomics Platform"/>
            <consortium name="The Broad Institute Genome Sequencing Center for Infectious Disease"/>
            <person name="Wu L."/>
            <person name="Ma J."/>
        </authorList>
    </citation>
    <scope>NUCLEOTIDE SEQUENCE [LARGE SCALE GENOMIC DNA]</scope>
    <source>
        <strain evidence="2">CECT 8289</strain>
    </source>
</reference>
<name>A0ABV8QT71_9BACT</name>
<keyword evidence="2" id="KW-1185">Reference proteome</keyword>